<dbReference type="InterPro" id="IPR002645">
    <property type="entry name" value="STAS_dom"/>
</dbReference>
<evidence type="ECO:0000256" key="1">
    <source>
        <dbReference type="ARBA" id="ARBA00009013"/>
    </source>
</evidence>
<dbReference type="PROSITE" id="PS50801">
    <property type="entry name" value="STAS"/>
    <property type="match status" value="1"/>
</dbReference>
<dbReference type="InterPro" id="IPR058548">
    <property type="entry name" value="MlaB-like_STAS"/>
</dbReference>
<comment type="similarity">
    <text evidence="1 2">Belongs to the anti-sigma-factor antagonist family.</text>
</comment>
<feature type="domain" description="STAS" evidence="3">
    <location>
        <begin position="9"/>
        <end position="99"/>
    </location>
</feature>
<evidence type="ECO:0000256" key="2">
    <source>
        <dbReference type="RuleBase" id="RU003749"/>
    </source>
</evidence>
<dbReference type="Proteomes" id="UP000219612">
    <property type="component" value="Unassembled WGS sequence"/>
</dbReference>
<dbReference type="AlphaFoldDB" id="A0A285I0G7"/>
<gene>
    <name evidence="4" type="ORF">SAMN05421748_10649</name>
</gene>
<dbReference type="GO" id="GO:0043856">
    <property type="term" value="F:anti-sigma factor antagonist activity"/>
    <property type="evidence" value="ECO:0007669"/>
    <property type="project" value="InterPro"/>
</dbReference>
<dbReference type="SUPFAM" id="SSF52091">
    <property type="entry name" value="SpoIIaa-like"/>
    <property type="match status" value="1"/>
</dbReference>
<dbReference type="CDD" id="cd07043">
    <property type="entry name" value="STAS_anti-anti-sigma_factors"/>
    <property type="match status" value="1"/>
</dbReference>
<dbReference type="InterPro" id="IPR036513">
    <property type="entry name" value="STAS_dom_sf"/>
</dbReference>
<protein>
    <recommendedName>
        <fullName evidence="2">Anti-sigma factor antagonist</fullName>
    </recommendedName>
</protein>
<evidence type="ECO:0000313" key="4">
    <source>
        <dbReference type="EMBL" id="SNY40556.1"/>
    </source>
</evidence>
<keyword evidence="5" id="KW-1185">Reference proteome</keyword>
<dbReference type="EMBL" id="OBDY01000006">
    <property type="protein sequence ID" value="SNY40556.1"/>
    <property type="molecule type" value="Genomic_DNA"/>
</dbReference>
<dbReference type="NCBIfam" id="TIGR00377">
    <property type="entry name" value="ant_ant_sig"/>
    <property type="match status" value="1"/>
</dbReference>
<organism evidence="4 5">
    <name type="scientific">Paractinoplanes atraurantiacus</name>
    <dbReference type="NCBI Taxonomy" id="1036182"/>
    <lineage>
        <taxon>Bacteria</taxon>
        <taxon>Bacillati</taxon>
        <taxon>Actinomycetota</taxon>
        <taxon>Actinomycetes</taxon>
        <taxon>Micromonosporales</taxon>
        <taxon>Micromonosporaceae</taxon>
        <taxon>Paractinoplanes</taxon>
    </lineage>
</organism>
<reference evidence="5" key="1">
    <citation type="submission" date="2017-09" db="EMBL/GenBank/DDBJ databases">
        <authorList>
            <person name="Varghese N."/>
            <person name="Submissions S."/>
        </authorList>
    </citation>
    <scope>NUCLEOTIDE SEQUENCE [LARGE SCALE GENOMIC DNA]</scope>
    <source>
        <strain evidence="5">CGMCC 4.6857</strain>
    </source>
</reference>
<name>A0A285I0G7_9ACTN</name>
<dbReference type="Gene3D" id="3.30.750.24">
    <property type="entry name" value="STAS domain"/>
    <property type="match status" value="1"/>
</dbReference>
<dbReference type="PANTHER" id="PTHR33495">
    <property type="entry name" value="ANTI-SIGMA FACTOR ANTAGONIST TM_1081-RELATED-RELATED"/>
    <property type="match status" value="1"/>
</dbReference>
<dbReference type="PANTHER" id="PTHR33495:SF2">
    <property type="entry name" value="ANTI-SIGMA FACTOR ANTAGONIST TM_1081-RELATED"/>
    <property type="match status" value="1"/>
</dbReference>
<accession>A0A285I0G7</accession>
<sequence length="99" mass="10198">MGGGRTVHLAVSGDIDMDTVDGLAALLREALAGEDVAEVVLDLAGAGFCDATGIRELATAYSRASASGIRLRVTNVRPLVRRSLVITGLYGLLVTGDRG</sequence>
<evidence type="ECO:0000313" key="5">
    <source>
        <dbReference type="Proteomes" id="UP000219612"/>
    </source>
</evidence>
<dbReference type="InterPro" id="IPR003658">
    <property type="entry name" value="Anti-sigma_ant"/>
</dbReference>
<dbReference type="Pfam" id="PF13466">
    <property type="entry name" value="STAS_2"/>
    <property type="match status" value="1"/>
</dbReference>
<proteinExistence type="inferred from homology"/>
<evidence type="ECO:0000259" key="3">
    <source>
        <dbReference type="PROSITE" id="PS50801"/>
    </source>
</evidence>